<feature type="active site" description="Proton acceptor" evidence="13">
    <location>
        <position position="242"/>
    </location>
</feature>
<dbReference type="NCBIfam" id="TIGR01296">
    <property type="entry name" value="asd_B"/>
    <property type="match status" value="1"/>
</dbReference>
<dbReference type="SUPFAM" id="SSF55347">
    <property type="entry name" value="Glyceraldehyde-3-phosphate dehydrogenase-like, C-terminal domain"/>
    <property type="match status" value="1"/>
</dbReference>
<dbReference type="NCBIfam" id="NF011456">
    <property type="entry name" value="PRK14874.1"/>
    <property type="match status" value="1"/>
</dbReference>
<dbReference type="RefSeq" id="WP_337312816.1">
    <property type="nucleotide sequence ID" value="NZ_JAEKNS010000124.1"/>
</dbReference>
<keyword evidence="6" id="KW-0521">NADP</keyword>
<dbReference type="InterPro" id="IPR012280">
    <property type="entry name" value="Semialdhyde_DH_dimer_dom"/>
</dbReference>
<dbReference type="EC" id="1.2.1.11" evidence="3 12"/>
<keyword evidence="8 15" id="KW-0560">Oxidoreductase</keyword>
<dbReference type="CDD" id="cd02316">
    <property type="entry name" value="VcASADH2_like_N"/>
    <property type="match status" value="1"/>
</dbReference>
<dbReference type="GO" id="GO:0046983">
    <property type="term" value="F:protein dimerization activity"/>
    <property type="evidence" value="ECO:0007669"/>
    <property type="project" value="InterPro"/>
</dbReference>
<reference evidence="15 18" key="3">
    <citation type="submission" date="2020-10" db="EMBL/GenBank/DDBJ databases">
        <title>Ca. Dormibacterota MAGs.</title>
        <authorList>
            <person name="Montgomery K."/>
        </authorList>
    </citation>
    <scope>NUCLEOTIDE SEQUENCE [LARGE SCALE GENOMIC DNA]</scope>
    <source>
        <strain evidence="15">SC8812_S17_18</strain>
    </source>
</reference>
<organism evidence="16 17">
    <name type="scientific">Candidatus Aeolococcus gillhamiae</name>
    <dbReference type="NCBI Taxonomy" id="3127015"/>
    <lineage>
        <taxon>Bacteria</taxon>
        <taxon>Bacillati</taxon>
        <taxon>Candidatus Dormiibacterota</taxon>
        <taxon>Candidatus Dormibacteria</taxon>
        <taxon>Candidatus Aeolococcales</taxon>
        <taxon>Candidatus Aeolococcaceae</taxon>
        <taxon>Candidatus Aeolococcus</taxon>
    </lineage>
</organism>
<feature type="active site" description="Acyl-thioester intermediate" evidence="13">
    <location>
        <position position="130"/>
    </location>
</feature>
<dbReference type="SMART" id="SM00859">
    <property type="entry name" value="Semialdhyde_dh"/>
    <property type="match status" value="1"/>
</dbReference>
<dbReference type="EMBL" id="JAEKNS010000124">
    <property type="protein sequence ID" value="MBJ7595579.1"/>
    <property type="molecule type" value="Genomic_DNA"/>
</dbReference>
<dbReference type="Pfam" id="PF02774">
    <property type="entry name" value="Semialdhyde_dhC"/>
    <property type="match status" value="1"/>
</dbReference>
<feature type="domain" description="Semialdehyde dehydrogenase NAD-binding" evidence="14">
    <location>
        <begin position="6"/>
        <end position="121"/>
    </location>
</feature>
<dbReference type="Gene3D" id="3.30.360.10">
    <property type="entry name" value="Dihydrodipicolinate Reductase, domain 2"/>
    <property type="match status" value="1"/>
</dbReference>
<dbReference type="CDD" id="cd18131">
    <property type="entry name" value="ASADH_C_bac_euk_like"/>
    <property type="match status" value="1"/>
</dbReference>
<dbReference type="GO" id="GO:0019877">
    <property type="term" value="P:diaminopimelate biosynthetic process"/>
    <property type="evidence" value="ECO:0007669"/>
    <property type="project" value="UniProtKB-KW"/>
</dbReference>
<evidence type="ECO:0000256" key="10">
    <source>
        <dbReference type="ARBA" id="ARBA00023167"/>
    </source>
</evidence>
<comment type="catalytic activity">
    <reaction evidence="11">
        <text>L-aspartate 4-semialdehyde + phosphate + NADP(+) = 4-phospho-L-aspartate + NADPH + H(+)</text>
        <dbReference type="Rhea" id="RHEA:24284"/>
        <dbReference type="ChEBI" id="CHEBI:15378"/>
        <dbReference type="ChEBI" id="CHEBI:43474"/>
        <dbReference type="ChEBI" id="CHEBI:57535"/>
        <dbReference type="ChEBI" id="CHEBI:57783"/>
        <dbReference type="ChEBI" id="CHEBI:58349"/>
        <dbReference type="ChEBI" id="CHEBI:537519"/>
        <dbReference type="EC" id="1.2.1.11"/>
    </reaction>
</comment>
<keyword evidence="10" id="KW-0486">Methionine biosynthesis</keyword>
<name>A0A2W5Z617_9BACT</name>
<dbReference type="SUPFAM" id="SSF51735">
    <property type="entry name" value="NAD(P)-binding Rossmann-fold domains"/>
    <property type="match status" value="1"/>
</dbReference>
<dbReference type="PANTHER" id="PTHR46278">
    <property type="entry name" value="DEHYDROGENASE, PUTATIVE-RELATED"/>
    <property type="match status" value="1"/>
</dbReference>
<dbReference type="Proteomes" id="UP000248724">
    <property type="component" value="Unassembled WGS sequence"/>
</dbReference>
<dbReference type="Gene3D" id="3.40.50.720">
    <property type="entry name" value="NAD(P)-binding Rossmann-like Domain"/>
    <property type="match status" value="1"/>
</dbReference>
<evidence type="ECO:0000256" key="11">
    <source>
        <dbReference type="ARBA" id="ARBA00047891"/>
    </source>
</evidence>
<dbReference type="InterPro" id="IPR000534">
    <property type="entry name" value="Semialdehyde_DH_NAD-bd"/>
</dbReference>
<accession>A0A934N6M6</accession>
<reference evidence="16" key="2">
    <citation type="submission" date="2018-05" db="EMBL/GenBank/DDBJ databases">
        <authorList>
            <person name="Ferrari B."/>
        </authorList>
    </citation>
    <scope>NUCLEOTIDE SEQUENCE</scope>
    <source>
        <strain evidence="16">RRmetagenome_bin12</strain>
    </source>
</reference>
<dbReference type="GO" id="GO:0009086">
    <property type="term" value="P:methionine biosynthetic process"/>
    <property type="evidence" value="ECO:0007669"/>
    <property type="project" value="UniProtKB-UniRule"/>
</dbReference>
<dbReference type="PANTHER" id="PTHR46278:SF2">
    <property type="entry name" value="ASPARTATE-SEMIALDEHYDE DEHYDROGENASE"/>
    <property type="match status" value="1"/>
</dbReference>
<dbReference type="EMBL" id="QHBU01000268">
    <property type="protein sequence ID" value="PZR78166.1"/>
    <property type="molecule type" value="Genomic_DNA"/>
</dbReference>
<dbReference type="Pfam" id="PF01118">
    <property type="entry name" value="Semialdhyde_dh"/>
    <property type="match status" value="1"/>
</dbReference>
<evidence type="ECO:0000313" key="16">
    <source>
        <dbReference type="EMBL" id="PZR78166.1"/>
    </source>
</evidence>
<evidence type="ECO:0000313" key="18">
    <source>
        <dbReference type="Proteomes" id="UP000606991"/>
    </source>
</evidence>
<evidence type="ECO:0000256" key="13">
    <source>
        <dbReference type="PIRSR" id="PIRSR000148-1"/>
    </source>
</evidence>
<keyword evidence="9" id="KW-0457">Lysine biosynthesis</keyword>
<reference evidence="16 17" key="1">
    <citation type="journal article" date="2017" name="Nature">
        <title>Atmospheric trace gases support primary production in Antarctic desert surface soil.</title>
        <authorList>
            <person name="Ji M."/>
            <person name="Greening C."/>
            <person name="Vanwonterghem I."/>
            <person name="Carere C.R."/>
            <person name="Bay S.K."/>
            <person name="Steen J.A."/>
            <person name="Montgomery K."/>
            <person name="Lines T."/>
            <person name="Beardall J."/>
            <person name="van Dorst J."/>
            <person name="Snape I."/>
            <person name="Stott M.B."/>
            <person name="Hugenholtz P."/>
            <person name="Ferrari B.C."/>
        </authorList>
    </citation>
    <scope>NUCLEOTIDE SEQUENCE [LARGE SCALE GENOMIC DNA]</scope>
    <source>
        <strain evidence="16">RRmetagenome_bin12</strain>
    </source>
</reference>
<protein>
    <recommendedName>
        <fullName evidence="3 12">Aspartate-semialdehyde dehydrogenase</fullName>
        <ecNumber evidence="3 12">1.2.1.11</ecNumber>
    </recommendedName>
</protein>
<evidence type="ECO:0000256" key="7">
    <source>
        <dbReference type="ARBA" id="ARBA00022915"/>
    </source>
</evidence>
<proteinExistence type="inferred from homology"/>
<sequence>MQSPPVVAVVGATGAAGGTLLRVLEDRLFPIGDFRAFASARSAGALVRFRDHDVPVAEVDDAGLAGADIVFFAAGANTSRRFAPVVAAGGGVAVDKSSAYRLDPAVPLVVPEVNAEALDRQTGIVANPNCVTIPLAVVLAPLHSRFGLRHLTVATYQAASGGGRALAAELGQQERDDAYGRPPRKEVYPHVLHGNVVPGGWSMVGDETEEEVKVTAEFRRVLDLAELSIAVTTVRVPVAVGHSAAVWVEFDNAVEADEARRILSKAPGVLVVDDPATQQYPTPRAVAGSDEVHVGRIRADRSRENGLALFLAADNLRKGAATNAVQVAELLLC</sequence>
<evidence type="ECO:0000256" key="1">
    <source>
        <dbReference type="ARBA" id="ARBA00010584"/>
    </source>
</evidence>
<dbReference type="GO" id="GO:0009088">
    <property type="term" value="P:threonine biosynthetic process"/>
    <property type="evidence" value="ECO:0007669"/>
    <property type="project" value="UniProtKB-UniRule"/>
</dbReference>
<dbReference type="Proteomes" id="UP000606991">
    <property type="component" value="Unassembled WGS sequence"/>
</dbReference>
<evidence type="ECO:0000313" key="17">
    <source>
        <dbReference type="Proteomes" id="UP000248724"/>
    </source>
</evidence>
<dbReference type="GO" id="GO:0050661">
    <property type="term" value="F:NADP binding"/>
    <property type="evidence" value="ECO:0007669"/>
    <property type="project" value="InterPro"/>
</dbReference>
<keyword evidence="7" id="KW-0220">Diaminopimelate biosynthesis</keyword>
<comment type="caution">
    <text evidence="16">The sequence shown here is derived from an EMBL/GenBank/DDBJ whole genome shotgun (WGS) entry which is preliminary data.</text>
</comment>
<dbReference type="InterPro" id="IPR005986">
    <property type="entry name" value="Asp_semialdehyde_DH_beta"/>
</dbReference>
<evidence type="ECO:0000256" key="9">
    <source>
        <dbReference type="ARBA" id="ARBA00023154"/>
    </source>
</evidence>
<comment type="similarity">
    <text evidence="1">Belongs to the aspartate-semialdehyde dehydrogenase family.</text>
</comment>
<accession>A0A2W5Z617</accession>
<keyword evidence="4" id="KW-0028">Amino-acid biosynthesis</keyword>
<dbReference type="PIRSF" id="PIRSF000148">
    <property type="entry name" value="ASA_dh"/>
    <property type="match status" value="1"/>
</dbReference>
<evidence type="ECO:0000256" key="3">
    <source>
        <dbReference type="ARBA" id="ARBA00013120"/>
    </source>
</evidence>
<evidence type="ECO:0000256" key="2">
    <source>
        <dbReference type="ARBA" id="ARBA00011738"/>
    </source>
</evidence>
<dbReference type="AlphaFoldDB" id="A0A2W5Z617"/>
<dbReference type="GO" id="GO:0009097">
    <property type="term" value="P:isoleucine biosynthetic process"/>
    <property type="evidence" value="ECO:0007669"/>
    <property type="project" value="UniProtKB-UniRule"/>
</dbReference>
<dbReference type="GO" id="GO:0009089">
    <property type="term" value="P:lysine biosynthetic process via diaminopimelate"/>
    <property type="evidence" value="ECO:0007669"/>
    <property type="project" value="UniProtKB-UniRule"/>
</dbReference>
<evidence type="ECO:0000256" key="6">
    <source>
        <dbReference type="ARBA" id="ARBA00022857"/>
    </source>
</evidence>
<gene>
    <name evidence="16" type="ORF">DLM65_13930</name>
    <name evidence="15" type="ORF">JF886_12105</name>
</gene>
<evidence type="ECO:0000313" key="15">
    <source>
        <dbReference type="EMBL" id="MBJ7595579.1"/>
    </source>
</evidence>
<dbReference type="GO" id="GO:0004073">
    <property type="term" value="F:aspartate-semialdehyde dehydrogenase activity"/>
    <property type="evidence" value="ECO:0007669"/>
    <property type="project" value="UniProtKB-UniRule"/>
</dbReference>
<keyword evidence="5" id="KW-0791">Threonine biosynthesis</keyword>
<evidence type="ECO:0000256" key="5">
    <source>
        <dbReference type="ARBA" id="ARBA00022697"/>
    </source>
</evidence>
<evidence type="ECO:0000256" key="12">
    <source>
        <dbReference type="NCBIfam" id="TIGR01296"/>
    </source>
</evidence>
<evidence type="ECO:0000259" key="14">
    <source>
        <dbReference type="SMART" id="SM00859"/>
    </source>
</evidence>
<dbReference type="InterPro" id="IPR036291">
    <property type="entry name" value="NAD(P)-bd_dom_sf"/>
</dbReference>
<evidence type="ECO:0000256" key="4">
    <source>
        <dbReference type="ARBA" id="ARBA00022605"/>
    </source>
</evidence>
<evidence type="ECO:0000256" key="8">
    <source>
        <dbReference type="ARBA" id="ARBA00023002"/>
    </source>
</evidence>
<dbReference type="GO" id="GO:0051287">
    <property type="term" value="F:NAD binding"/>
    <property type="evidence" value="ECO:0007669"/>
    <property type="project" value="InterPro"/>
</dbReference>
<comment type="subunit">
    <text evidence="2">Homodimer.</text>
</comment>